<sequence length="579" mass="61025">MSLNVVIIGAVAAGPKAGCRIKRLLPDSSVTMLDRDTYISYGGCGIPFYVSGDVADLQGLTSTSFHMERNPAFFKGAKGIEVLTGTEATAIDRADKIVRAKNLATGEERELPYDKLVIATGSQPFVPPIPGVELEGVVPVANLHHAEAIKNAVAQGQVGSAAVIGAGATGLEMAEALADLWGVEVHIFEMAPQILPGLGDAEMVRMMECHLAEQEGINLHLAAKVEAILGGEDGKVRAIKADGVEYEVEQVILATGYRPNSALAQEAGLELEANGGIKVNRFMQTSDPDVFAGGDCVSLTNIITHQPMYIPAGSLANRMGRVIATNVCGGQATFPGAVGSFCIKLFGLSLARTGLNQAQAEQEGLNCVAPLVVQADRAHFHPDNKLMYLKLVVEEGTRRVLGLTALGENGDAVVGRVNAVAGLLAQGALLEDVSNLELAYSPPLGAAVDVLNAAANTCENMLAGKLRPMSPQEFSRRLAEGVGGNTVVLDMRAIDNAKPFLECLAPQWCHLPQETLTQRLDEVPRDKDVVLVCNSGVRSYEGQVMLDAAGIHNTYNLSGGVAAVKKWGEPILPVKDGEG</sequence>
<dbReference type="InterPro" id="IPR050260">
    <property type="entry name" value="FAD-bd_OxRdtase"/>
</dbReference>
<keyword evidence="3" id="KW-0285">Flavoprotein</keyword>
<dbReference type="InterPro" id="IPR036188">
    <property type="entry name" value="FAD/NAD-bd_sf"/>
</dbReference>
<dbReference type="SUPFAM" id="SSF55424">
    <property type="entry name" value="FAD/NAD-linked reductases, dimerisation (C-terminal) domain"/>
    <property type="match status" value="1"/>
</dbReference>
<dbReference type="PRINTS" id="PR00411">
    <property type="entry name" value="PNDRDTASEI"/>
</dbReference>
<dbReference type="PANTHER" id="PTHR43429:SF1">
    <property type="entry name" value="NAD(P)H SULFUR OXIDOREDUCTASE (COA-DEPENDENT)"/>
    <property type="match status" value="1"/>
</dbReference>
<evidence type="ECO:0000256" key="5">
    <source>
        <dbReference type="ARBA" id="ARBA00023002"/>
    </source>
</evidence>
<keyword evidence="4" id="KW-0274">FAD</keyword>
<dbReference type="InterPro" id="IPR036873">
    <property type="entry name" value="Rhodanese-like_dom_sf"/>
</dbReference>
<comment type="cofactor">
    <cofactor evidence="1">
        <name>FAD</name>
        <dbReference type="ChEBI" id="CHEBI:57692"/>
    </cofactor>
</comment>
<evidence type="ECO:0000313" key="8">
    <source>
        <dbReference type="EMBL" id="BEQ15527.1"/>
    </source>
</evidence>
<dbReference type="Gene3D" id="3.50.50.60">
    <property type="entry name" value="FAD/NAD(P)-binding domain"/>
    <property type="match status" value="2"/>
</dbReference>
<dbReference type="InterPro" id="IPR001763">
    <property type="entry name" value="Rhodanese-like_dom"/>
</dbReference>
<dbReference type="Pfam" id="PF07992">
    <property type="entry name" value="Pyr_redox_2"/>
    <property type="match status" value="1"/>
</dbReference>
<dbReference type="Proteomes" id="UP001366166">
    <property type="component" value="Chromosome"/>
</dbReference>
<evidence type="ECO:0000259" key="7">
    <source>
        <dbReference type="PROSITE" id="PS50206"/>
    </source>
</evidence>
<feature type="domain" description="Rhodanese" evidence="7">
    <location>
        <begin position="511"/>
        <end position="573"/>
    </location>
</feature>
<keyword evidence="5" id="KW-0560">Oxidoreductase</keyword>
<dbReference type="InterPro" id="IPR023753">
    <property type="entry name" value="FAD/NAD-binding_dom"/>
</dbReference>
<evidence type="ECO:0000256" key="2">
    <source>
        <dbReference type="ARBA" id="ARBA00009130"/>
    </source>
</evidence>
<evidence type="ECO:0000256" key="4">
    <source>
        <dbReference type="ARBA" id="ARBA00022827"/>
    </source>
</evidence>
<evidence type="ECO:0000256" key="1">
    <source>
        <dbReference type="ARBA" id="ARBA00001974"/>
    </source>
</evidence>
<name>A0AAU9F240_9BACT</name>
<dbReference type="Gene3D" id="3.40.250.10">
    <property type="entry name" value="Rhodanese-like domain"/>
    <property type="match status" value="1"/>
</dbReference>
<dbReference type="AlphaFoldDB" id="A0AAU9F240"/>
<organism evidence="8 9">
    <name type="scientific">Desulfoferula mesophila</name>
    <dbReference type="NCBI Taxonomy" id="3058419"/>
    <lineage>
        <taxon>Bacteria</taxon>
        <taxon>Pseudomonadati</taxon>
        <taxon>Thermodesulfobacteriota</taxon>
        <taxon>Desulfarculia</taxon>
        <taxon>Desulfarculales</taxon>
        <taxon>Desulfarculaceae</taxon>
        <taxon>Desulfoferula</taxon>
    </lineage>
</organism>
<evidence type="ECO:0000256" key="3">
    <source>
        <dbReference type="ARBA" id="ARBA00022630"/>
    </source>
</evidence>
<dbReference type="SUPFAM" id="SSF51905">
    <property type="entry name" value="FAD/NAD(P)-binding domain"/>
    <property type="match status" value="2"/>
</dbReference>
<dbReference type="Pfam" id="PF00581">
    <property type="entry name" value="Rhodanese"/>
    <property type="match status" value="1"/>
</dbReference>
<accession>A0AAU9F240</accession>
<dbReference type="EMBL" id="AP028679">
    <property type="protein sequence ID" value="BEQ15527.1"/>
    <property type="molecule type" value="Genomic_DNA"/>
</dbReference>
<dbReference type="CDD" id="cd00158">
    <property type="entry name" value="RHOD"/>
    <property type="match status" value="1"/>
</dbReference>
<dbReference type="PROSITE" id="PS50206">
    <property type="entry name" value="RHODANESE_3"/>
    <property type="match status" value="1"/>
</dbReference>
<dbReference type="InterPro" id="IPR004099">
    <property type="entry name" value="Pyr_nucl-diS_OxRdtase_dimer"/>
</dbReference>
<evidence type="ECO:0000256" key="6">
    <source>
        <dbReference type="ARBA" id="ARBA00023284"/>
    </source>
</evidence>
<dbReference type="KEGG" id="dmp:FAK_25930"/>
<dbReference type="PANTHER" id="PTHR43429">
    <property type="entry name" value="PYRIDINE NUCLEOTIDE-DISULFIDE OXIDOREDUCTASE DOMAIN-CONTAINING"/>
    <property type="match status" value="1"/>
</dbReference>
<comment type="similarity">
    <text evidence="2">Belongs to the class-III pyridine nucleotide-disulfide oxidoreductase family.</text>
</comment>
<dbReference type="InterPro" id="IPR016156">
    <property type="entry name" value="FAD/NAD-linked_Rdtase_dimer_sf"/>
</dbReference>
<keyword evidence="9" id="KW-1185">Reference proteome</keyword>
<proteinExistence type="inferred from homology"/>
<dbReference type="GO" id="GO:0016491">
    <property type="term" value="F:oxidoreductase activity"/>
    <property type="evidence" value="ECO:0007669"/>
    <property type="project" value="UniProtKB-KW"/>
</dbReference>
<dbReference type="SUPFAM" id="SSF52821">
    <property type="entry name" value="Rhodanese/Cell cycle control phosphatase"/>
    <property type="match status" value="1"/>
</dbReference>
<dbReference type="Pfam" id="PF02852">
    <property type="entry name" value="Pyr_redox_dim"/>
    <property type="match status" value="1"/>
</dbReference>
<reference evidence="9" key="1">
    <citation type="journal article" date="2023" name="Arch. Microbiol.">
        <title>Desulfoferula mesophilus gen. nov. sp. nov., a mesophilic sulfate-reducing bacterium isolated from a brackish lake sediment.</title>
        <authorList>
            <person name="Watanabe T."/>
            <person name="Yabe T."/>
            <person name="Tsuji J.M."/>
            <person name="Fukui M."/>
        </authorList>
    </citation>
    <scope>NUCLEOTIDE SEQUENCE [LARGE SCALE GENOMIC DNA]</scope>
    <source>
        <strain evidence="9">12FAK</strain>
    </source>
</reference>
<protein>
    <submittedName>
        <fullName evidence="8">Pyridine nucleotide-disulfide oxidoreductase</fullName>
    </submittedName>
</protein>
<dbReference type="PRINTS" id="PR00368">
    <property type="entry name" value="FADPNR"/>
</dbReference>
<gene>
    <name evidence="8" type="ORF">FAK_25930</name>
</gene>
<dbReference type="RefSeq" id="WP_338600031.1">
    <property type="nucleotide sequence ID" value="NZ_AP028679.1"/>
</dbReference>
<evidence type="ECO:0000313" key="9">
    <source>
        <dbReference type="Proteomes" id="UP001366166"/>
    </source>
</evidence>
<keyword evidence="6" id="KW-0676">Redox-active center</keyword>